<keyword evidence="3" id="KW-1185">Reference proteome</keyword>
<sequence>MSGTTGDCDSGRVGVASEAWAMTSNQPVGEPPERWWAESSSASQP</sequence>
<dbReference type="EMBL" id="JACGWZ010000004">
    <property type="protein sequence ID" value="MBA8825844.1"/>
    <property type="molecule type" value="Genomic_DNA"/>
</dbReference>
<evidence type="ECO:0000313" key="3">
    <source>
        <dbReference type="Proteomes" id="UP000569329"/>
    </source>
</evidence>
<accession>A0A839DWG2</accession>
<evidence type="ECO:0000256" key="1">
    <source>
        <dbReference type="SAM" id="MobiDB-lite"/>
    </source>
</evidence>
<protein>
    <submittedName>
        <fullName evidence="2">Uncharacterized protein</fullName>
    </submittedName>
</protein>
<proteinExistence type="predicted"/>
<evidence type="ECO:0000313" key="2">
    <source>
        <dbReference type="EMBL" id="MBA8825844.1"/>
    </source>
</evidence>
<name>A0A839DWG2_9PSEU</name>
<organism evidence="2 3">
    <name type="scientific">Halosaccharopolyspora lacisalsi</name>
    <dbReference type="NCBI Taxonomy" id="1000566"/>
    <lineage>
        <taxon>Bacteria</taxon>
        <taxon>Bacillati</taxon>
        <taxon>Actinomycetota</taxon>
        <taxon>Actinomycetes</taxon>
        <taxon>Pseudonocardiales</taxon>
        <taxon>Pseudonocardiaceae</taxon>
        <taxon>Halosaccharopolyspora</taxon>
    </lineage>
</organism>
<reference evidence="2 3" key="1">
    <citation type="submission" date="2020-07" db="EMBL/GenBank/DDBJ databases">
        <title>Sequencing the genomes of 1000 actinobacteria strains.</title>
        <authorList>
            <person name="Klenk H.-P."/>
        </authorList>
    </citation>
    <scope>NUCLEOTIDE SEQUENCE [LARGE SCALE GENOMIC DNA]</scope>
    <source>
        <strain evidence="2 3">DSM 45975</strain>
    </source>
</reference>
<dbReference type="Proteomes" id="UP000569329">
    <property type="component" value="Unassembled WGS sequence"/>
</dbReference>
<gene>
    <name evidence="2" type="ORF">FHX42_003210</name>
</gene>
<dbReference type="AlphaFoldDB" id="A0A839DWG2"/>
<feature type="region of interest" description="Disordered" evidence="1">
    <location>
        <begin position="1"/>
        <end position="45"/>
    </location>
</feature>
<comment type="caution">
    <text evidence="2">The sequence shown here is derived from an EMBL/GenBank/DDBJ whole genome shotgun (WGS) entry which is preliminary data.</text>
</comment>